<reference evidence="12 13" key="1">
    <citation type="journal article" date="2015" name="Genome Announc.">
        <title>Draft Genome Sequence and Gene Annotation of the Entomopathogenic Fungus Verticillium hemipterigenum.</title>
        <authorList>
            <person name="Horn F."/>
            <person name="Habel A."/>
            <person name="Scharf D.H."/>
            <person name="Dworschak J."/>
            <person name="Brakhage A.A."/>
            <person name="Guthke R."/>
            <person name="Hertweck C."/>
            <person name="Linde J."/>
        </authorList>
    </citation>
    <scope>NUCLEOTIDE SEQUENCE [LARGE SCALE GENOMIC DNA]</scope>
</reference>
<comment type="similarity">
    <text evidence="2 9">Belongs to the Mediator complex subunit 14 family.</text>
</comment>
<keyword evidence="13" id="KW-1185">Reference proteome</keyword>
<dbReference type="GO" id="GO:0070847">
    <property type="term" value="C:core mediator complex"/>
    <property type="evidence" value="ECO:0007669"/>
    <property type="project" value="TreeGrafter"/>
</dbReference>
<evidence type="ECO:0000256" key="2">
    <source>
        <dbReference type="ARBA" id="ARBA00007813"/>
    </source>
</evidence>
<dbReference type="EMBL" id="CDHN01000001">
    <property type="protein sequence ID" value="CEJ82192.1"/>
    <property type="molecule type" value="Genomic_DNA"/>
</dbReference>
<comment type="subunit">
    <text evidence="9">Component of the Mediator complex.</text>
</comment>
<evidence type="ECO:0000256" key="5">
    <source>
        <dbReference type="ARBA" id="ARBA00023159"/>
    </source>
</evidence>
<evidence type="ECO:0000256" key="8">
    <source>
        <dbReference type="ARBA" id="ARBA00032007"/>
    </source>
</evidence>
<evidence type="ECO:0000256" key="7">
    <source>
        <dbReference type="ARBA" id="ARBA00023242"/>
    </source>
</evidence>
<keyword evidence="5 9" id="KW-0010">Activator</keyword>
<dbReference type="GO" id="GO:0016592">
    <property type="term" value="C:mediator complex"/>
    <property type="evidence" value="ECO:0007669"/>
    <property type="project" value="UniProtKB-UniRule"/>
</dbReference>
<keyword evidence="6 9" id="KW-0804">Transcription</keyword>
<dbReference type="GO" id="GO:0003712">
    <property type="term" value="F:transcription coregulator activity"/>
    <property type="evidence" value="ECO:0007669"/>
    <property type="project" value="UniProtKB-UniRule"/>
</dbReference>
<protein>
    <recommendedName>
        <fullName evidence="3 9">Mediator of RNA polymerase II transcription subunit 14</fullName>
    </recommendedName>
    <alternativeName>
        <fullName evidence="8 9">Mediator complex subunit 14</fullName>
    </alternativeName>
</protein>
<gene>
    <name evidence="12" type="ORF">VHEMI02274</name>
</gene>
<dbReference type="STRING" id="1531966.A0A0A1T7E4"/>
<sequence length="1006" mass="112529">MPGVIMADGPQNGARTDHDRGQGPQTMAENVASMPTKPGVAKEMTIPMRPRMNDLPDEIVHITQGFVPLSLLVTRLAQHTHNSLQEKIAELAKMALPASALNGTTNHSAFFFFYFFFLYLHKKGALLHFAQDMHAKWIKALVITEWSRNASLVSKLIDLKFHIDQQRILFDGCLDDMVNVKRDLTFARMPSPDLKTALQVLSAGNAPWVPDLGYIEPAPLTAQEKLKWINDLDTLLSLRLNIEDYDNIPPQFRDYRIESGRVTFRVATEFEVELTIADEDFEKQFWFIDFRYLFGPSAATIPDSLRSYLETCVNDVLSKDGLGGCYKFLHEFVLTSKINELKRQAIELSKTSWSSTLVVEPLNRALAIQYWSSRTNTTGLKNWVLIAIESGKTSNSQTEASTTSRLVAKWYRDNKEVKDAALELDLQNLSAESLLKDVVGRHIDHILSSIRDMLSDAPRFKQRVANMSLHLSRSDPAACALITEVTPNHSTSLIMEPTTGIFAIKPQSKFSVQYEMQLNNGKNVAEDGVLCVENVRCAVLEDALNRSGTTMGWTTHKAPLTQEEFRLVTKLRDWTRTIWIQKEGWGPNWYIATVLSLSGDEWWLLEINRNEPGRACKFQTKLPVSKGQPSLSDRFWNNLTLFATGSIARITDLRELYRQRIKSRSSDIKSSTSQQVRIPALEMDLSALVPSMAVDSASNKQSWASNIVIVQFGGLQPAPKSSNPEAETPLLMCTTDAILKVRNPGKFTALDGNVDHDLSYNPAKGEFGLRIRHAVGEPILAILQSRIKSIDRFVNFLEAVERSDGAIVSEEVSLQRVAFKYGAWSMALDLSRGDIDISIDEHNPHLRVLDLMRVLVNSDGGITALLGWLPASLSAMEALDSMETAWEDVKAGTAQFAVKTLGWMSVRYSILGKPDVLTLEVQRKLRRGEAWWHVWRSDKNAEGDMFSAPLKAVWVKNGAKWIGLSTGAAGKPDGGVVEMMLATDEAIRRAVGEPKKEEADDVVLLE</sequence>
<dbReference type="PANTHER" id="PTHR12809">
    <property type="entry name" value="MEDIATOR COMPLEX SUBUNIT"/>
    <property type="match status" value="1"/>
</dbReference>
<evidence type="ECO:0000313" key="13">
    <source>
        <dbReference type="Proteomes" id="UP000039046"/>
    </source>
</evidence>
<dbReference type="AlphaFoldDB" id="A0A0A1T7E4"/>
<feature type="region of interest" description="Disordered" evidence="10">
    <location>
        <begin position="1"/>
        <end position="24"/>
    </location>
</feature>
<comment type="subcellular location">
    <subcellularLocation>
        <location evidence="1 9">Nucleus</location>
    </subcellularLocation>
</comment>
<dbReference type="GO" id="GO:0006357">
    <property type="term" value="P:regulation of transcription by RNA polymerase II"/>
    <property type="evidence" value="ECO:0007669"/>
    <property type="project" value="InterPro"/>
</dbReference>
<evidence type="ECO:0000256" key="6">
    <source>
        <dbReference type="ARBA" id="ARBA00023163"/>
    </source>
</evidence>
<dbReference type="Pfam" id="PF08638">
    <property type="entry name" value="Med14"/>
    <property type="match status" value="1"/>
</dbReference>
<name>A0A0A1T7E4_9HYPO</name>
<dbReference type="Pfam" id="PF26204">
    <property type="entry name" value="Med14_fung"/>
    <property type="match status" value="1"/>
</dbReference>
<proteinExistence type="inferred from homology"/>
<dbReference type="Proteomes" id="UP000039046">
    <property type="component" value="Unassembled WGS sequence"/>
</dbReference>
<dbReference type="InterPro" id="IPR055122">
    <property type="entry name" value="Med14_N"/>
</dbReference>
<evidence type="ECO:0000256" key="1">
    <source>
        <dbReference type="ARBA" id="ARBA00004123"/>
    </source>
</evidence>
<dbReference type="OrthoDB" id="205099at2759"/>
<evidence type="ECO:0000313" key="12">
    <source>
        <dbReference type="EMBL" id="CEJ82192.1"/>
    </source>
</evidence>
<evidence type="ECO:0000259" key="11">
    <source>
        <dbReference type="Pfam" id="PF08638"/>
    </source>
</evidence>
<keyword evidence="4 9" id="KW-0805">Transcription regulation</keyword>
<evidence type="ECO:0000256" key="4">
    <source>
        <dbReference type="ARBA" id="ARBA00023015"/>
    </source>
</evidence>
<dbReference type="HOGENOM" id="CLU_003573_1_0_1"/>
<keyword evidence="7 9" id="KW-0539">Nucleus</keyword>
<organism evidence="12 13">
    <name type="scientific">[Torrubiella] hemipterigena</name>
    <dbReference type="NCBI Taxonomy" id="1531966"/>
    <lineage>
        <taxon>Eukaryota</taxon>
        <taxon>Fungi</taxon>
        <taxon>Dikarya</taxon>
        <taxon>Ascomycota</taxon>
        <taxon>Pezizomycotina</taxon>
        <taxon>Sordariomycetes</taxon>
        <taxon>Hypocreomycetidae</taxon>
        <taxon>Hypocreales</taxon>
        <taxon>Clavicipitaceae</taxon>
        <taxon>Clavicipitaceae incertae sedis</taxon>
        <taxon>'Torrubiella' clade</taxon>
    </lineage>
</organism>
<dbReference type="InterPro" id="IPR013947">
    <property type="entry name" value="Mediator_Med14"/>
</dbReference>
<dbReference type="PANTHER" id="PTHR12809:SF2">
    <property type="entry name" value="MEDIATOR OF RNA POLYMERASE II TRANSCRIPTION SUBUNIT 14"/>
    <property type="match status" value="1"/>
</dbReference>
<evidence type="ECO:0000256" key="9">
    <source>
        <dbReference type="RuleBase" id="RU365082"/>
    </source>
</evidence>
<feature type="domain" description="Mediator complex subunit MED14 N-terminal" evidence="11">
    <location>
        <begin position="66"/>
        <end position="278"/>
    </location>
</feature>
<comment type="function">
    <text evidence="9">Component of the Mediator complex, a coactivator involved in the regulated transcription of nearly all RNA polymerase II-dependent genes. Mediator functions as a bridge to convey information from gene-specific regulatory proteins to the basal RNA polymerase II transcription machinery. Mediator is recruited to promoters by direct interactions with regulatory proteins and serves as a scaffold for the assembly of a functional preinitiation complex with RNA polymerase II and the general transcription factors.</text>
</comment>
<evidence type="ECO:0000256" key="10">
    <source>
        <dbReference type="SAM" id="MobiDB-lite"/>
    </source>
</evidence>
<accession>A0A0A1T7E4</accession>
<evidence type="ECO:0000256" key="3">
    <source>
        <dbReference type="ARBA" id="ARBA00019619"/>
    </source>
</evidence>